<dbReference type="Proteomes" id="UP000003558">
    <property type="component" value="Unassembled WGS sequence"/>
</dbReference>
<dbReference type="EMBL" id="BACI01000097">
    <property type="protein sequence ID" value="GAA14213.1"/>
    <property type="molecule type" value="Genomic_DNA"/>
</dbReference>
<dbReference type="PANTHER" id="PTHR43798">
    <property type="entry name" value="MONOACYLGLYCEROL LIPASE"/>
    <property type="match status" value="1"/>
</dbReference>
<dbReference type="eggNOG" id="COG0596">
    <property type="taxonomic scope" value="Bacteria"/>
</dbReference>
<dbReference type="GO" id="GO:0016020">
    <property type="term" value="C:membrane"/>
    <property type="evidence" value="ECO:0007669"/>
    <property type="project" value="TreeGrafter"/>
</dbReference>
<dbReference type="InterPro" id="IPR000073">
    <property type="entry name" value="AB_hydrolase_1"/>
</dbReference>
<name>F9W024_9ACTN</name>
<dbReference type="AlphaFoldDB" id="F9W024"/>
<dbReference type="PRINTS" id="PR00111">
    <property type="entry name" value="ABHYDROLASE"/>
</dbReference>
<dbReference type="Pfam" id="PF00561">
    <property type="entry name" value="Abhydrolase_1"/>
    <property type="match status" value="1"/>
</dbReference>
<gene>
    <name evidence="2" type="ORF">GOALK_097_02490</name>
</gene>
<comment type="caution">
    <text evidence="2">The sequence shown here is derived from an EMBL/GenBank/DDBJ whole genome shotgun (WGS) entry which is preliminary data.</text>
</comment>
<dbReference type="GO" id="GO:0016787">
    <property type="term" value="F:hydrolase activity"/>
    <property type="evidence" value="ECO:0007669"/>
    <property type="project" value="UniProtKB-KW"/>
</dbReference>
<dbReference type="InterPro" id="IPR050266">
    <property type="entry name" value="AB_hydrolase_sf"/>
</dbReference>
<dbReference type="InterPro" id="IPR029058">
    <property type="entry name" value="AB_hydrolase_fold"/>
</dbReference>
<keyword evidence="2" id="KW-0378">Hydrolase</keyword>
<evidence type="ECO:0000259" key="1">
    <source>
        <dbReference type="Pfam" id="PF00561"/>
    </source>
</evidence>
<dbReference type="PANTHER" id="PTHR43798:SF33">
    <property type="entry name" value="HYDROLASE, PUTATIVE (AFU_ORTHOLOGUE AFUA_2G14860)-RELATED"/>
    <property type="match status" value="1"/>
</dbReference>
<feature type="domain" description="AB hydrolase-1" evidence="1">
    <location>
        <begin position="81"/>
        <end position="188"/>
    </location>
</feature>
<sequence length="304" mass="33750">MAGRLCHPGTAEPRFDDATSIDVASSNWGLPVVIRGYCTNPECDEARRAAFRRLEGMRVLSRRAEPDLAVRVAGEPDRGVPVVLVHGMASDHSTWRPLAASLRRQGRGVVSVDLRGHGRSGRPDGPYRLDDFRDDLVYVLDNLGIHVADVVGHSLGAHTALRLAMYEPSRVRRMVLEEVPPMPRDEADLSEGITMKATLGEQIRGLVALARNPFPVFRFDGRMGDEIVAEFDVCAPQWWSELPRVSASTMVISGGERSFLPPRHLRTVSEALPDSRFVILDAGHSVHRDRRAEFIRHVEGFLGR</sequence>
<accession>F9W024</accession>
<proteinExistence type="predicted"/>
<dbReference type="STRING" id="1027371.GOALK_097_02490"/>
<dbReference type="Gene3D" id="3.40.50.1820">
    <property type="entry name" value="alpha/beta hydrolase"/>
    <property type="match status" value="1"/>
</dbReference>
<protein>
    <submittedName>
        <fullName evidence="2">Putative hydrolase</fullName>
    </submittedName>
</protein>
<dbReference type="SUPFAM" id="SSF53474">
    <property type="entry name" value="alpha/beta-Hydrolases"/>
    <property type="match status" value="1"/>
</dbReference>
<organism evidence="2 3">
    <name type="scientific">Gordonia alkanivorans NBRC 16433</name>
    <dbReference type="NCBI Taxonomy" id="1027371"/>
    <lineage>
        <taxon>Bacteria</taxon>
        <taxon>Bacillati</taxon>
        <taxon>Actinomycetota</taxon>
        <taxon>Actinomycetes</taxon>
        <taxon>Mycobacteriales</taxon>
        <taxon>Gordoniaceae</taxon>
        <taxon>Gordonia</taxon>
    </lineage>
</organism>
<reference evidence="2 3" key="1">
    <citation type="submission" date="2011-05" db="EMBL/GenBank/DDBJ databases">
        <title>Whole genome shotgun sequence of Gordonia alkanivorans NBRC 16433.</title>
        <authorList>
            <person name="Hosoyama A."/>
            <person name="Nakamura S."/>
            <person name="Takarada H."/>
            <person name="Tsuchikane K."/>
            <person name="Yamazaki S."/>
            <person name="Fujita N."/>
        </authorList>
    </citation>
    <scope>NUCLEOTIDE SEQUENCE [LARGE SCALE GENOMIC DNA]</scope>
    <source>
        <strain evidence="2 3">NBRC 16433</strain>
    </source>
</reference>
<evidence type="ECO:0000313" key="2">
    <source>
        <dbReference type="EMBL" id="GAA14213.1"/>
    </source>
</evidence>
<evidence type="ECO:0000313" key="3">
    <source>
        <dbReference type="Proteomes" id="UP000003558"/>
    </source>
</evidence>